<comment type="caution">
    <text evidence="1">The sequence shown here is derived from an EMBL/GenBank/DDBJ whole genome shotgun (WGS) entry which is preliminary data.</text>
</comment>
<sequence length="339" mass="40162">MSETLLIKFEKIRWDDFNYDNTHDLDFQGKDYLIFDPKEKFVKFHWPKKIETSIVEENVYGNETFRIHGVDYFFQNLVQFAYLNPNLPTEIYQSIAEILNTKCTIPLPKGLVDFLLGELMFLMDTDELEGVVRRNYERAYVFNPKLSKEERKSLKGKAKSEQTKRRRIREIKEILSFWDMKKNGKVTNANIGKRLGLSTRQIGEYGRFVKEEKKNAKKGLSPKSYVPNDPQLFYDVNGVGYNIDYLNNTDQRVLFPISKDYSFSNFGEVYKRTGKKMMCGKDGYFKLNINGTRQRFTLKSLYDEIFFNLVTRRDKPDEQEIEYVFEVQNTKENIFFGKK</sequence>
<gene>
    <name evidence="1" type="ORF">ACFSQJ_19325</name>
</gene>
<accession>A0ABW5N096</accession>
<dbReference type="Proteomes" id="UP001597526">
    <property type="component" value="Unassembled WGS sequence"/>
</dbReference>
<evidence type="ECO:0000313" key="1">
    <source>
        <dbReference type="EMBL" id="MFD2589085.1"/>
    </source>
</evidence>
<name>A0ABW5N096_9FLAO</name>
<protein>
    <submittedName>
        <fullName evidence="1">Uncharacterized protein</fullName>
    </submittedName>
</protein>
<organism evidence="1 2">
    <name type="scientific">Croceitalea marina</name>
    <dbReference type="NCBI Taxonomy" id="1775166"/>
    <lineage>
        <taxon>Bacteria</taxon>
        <taxon>Pseudomonadati</taxon>
        <taxon>Bacteroidota</taxon>
        <taxon>Flavobacteriia</taxon>
        <taxon>Flavobacteriales</taxon>
        <taxon>Flavobacteriaceae</taxon>
        <taxon>Croceitalea</taxon>
    </lineage>
</organism>
<dbReference type="EMBL" id="JBHULB010000083">
    <property type="protein sequence ID" value="MFD2589085.1"/>
    <property type="molecule type" value="Genomic_DNA"/>
</dbReference>
<proteinExistence type="predicted"/>
<evidence type="ECO:0000313" key="2">
    <source>
        <dbReference type="Proteomes" id="UP001597526"/>
    </source>
</evidence>
<keyword evidence="2" id="KW-1185">Reference proteome</keyword>
<dbReference type="RefSeq" id="WP_377768561.1">
    <property type="nucleotide sequence ID" value="NZ_JBHULB010000083.1"/>
</dbReference>
<reference evidence="2" key="1">
    <citation type="journal article" date="2019" name="Int. J. Syst. Evol. Microbiol.">
        <title>The Global Catalogue of Microorganisms (GCM) 10K type strain sequencing project: providing services to taxonomists for standard genome sequencing and annotation.</title>
        <authorList>
            <consortium name="The Broad Institute Genomics Platform"/>
            <consortium name="The Broad Institute Genome Sequencing Center for Infectious Disease"/>
            <person name="Wu L."/>
            <person name="Ma J."/>
        </authorList>
    </citation>
    <scope>NUCLEOTIDE SEQUENCE [LARGE SCALE GENOMIC DNA]</scope>
    <source>
        <strain evidence="2">KCTC 52368</strain>
    </source>
</reference>